<sequence length="304" mass="31320">MTSIAWIGLGNMGSRMSSHLVSAGHDVRGYDVVDALRAAAADHGVHAVGSIAEAVEGAEVVILSLPKGEHVRSVLADPDGVFDHAAPGTLILDTSTVDIETSRWSHGEAGSRGFRFVDSPISGGTQGAEAGTLTFMLGGDEADVADAREVVLPMAGNVMVVGEATHGIAAKLVNNMMLGISILGMSEGAQLAQQLGLDAKAFFDVARVSSGDSWALRTWYPVPGVVPGAAANHNFDASFSAMLCHKDITLAVAGAEAAGVRVPAATLIRDQLQRLLDDGLGGKDCTLVVRETSPDGTVAGWDGR</sequence>
<protein>
    <submittedName>
        <fullName evidence="7">3-hydroxyisobutyrate dehydrogenase</fullName>
    </submittedName>
</protein>
<dbReference type="GO" id="GO:0050661">
    <property type="term" value="F:NADP binding"/>
    <property type="evidence" value="ECO:0007669"/>
    <property type="project" value="InterPro"/>
</dbReference>
<proteinExistence type="inferred from homology"/>
<evidence type="ECO:0000256" key="2">
    <source>
        <dbReference type="ARBA" id="ARBA00023002"/>
    </source>
</evidence>
<dbReference type="InterPro" id="IPR008927">
    <property type="entry name" value="6-PGluconate_DH-like_C_sf"/>
</dbReference>
<evidence type="ECO:0000256" key="3">
    <source>
        <dbReference type="ARBA" id="ARBA00023027"/>
    </source>
</evidence>
<dbReference type="GO" id="GO:0016616">
    <property type="term" value="F:oxidoreductase activity, acting on the CH-OH group of donors, NAD or NADP as acceptor"/>
    <property type="evidence" value="ECO:0007669"/>
    <property type="project" value="TreeGrafter"/>
</dbReference>
<evidence type="ECO:0000259" key="5">
    <source>
        <dbReference type="Pfam" id="PF03446"/>
    </source>
</evidence>
<dbReference type="AlphaFoldDB" id="A0A1H1KZA7"/>
<dbReference type="Proteomes" id="UP000199649">
    <property type="component" value="Chromosome I"/>
</dbReference>
<dbReference type="EMBL" id="LT629734">
    <property type="protein sequence ID" value="SDR67613.1"/>
    <property type="molecule type" value="Genomic_DNA"/>
</dbReference>
<dbReference type="SUPFAM" id="SSF51735">
    <property type="entry name" value="NAD(P)-binding Rossmann-fold domains"/>
    <property type="match status" value="1"/>
</dbReference>
<feature type="domain" description="6-phosphogluconate dehydrogenase NADP-binding" evidence="5">
    <location>
        <begin position="3"/>
        <end position="162"/>
    </location>
</feature>
<dbReference type="Pfam" id="PF14833">
    <property type="entry name" value="NAD_binding_11"/>
    <property type="match status" value="1"/>
</dbReference>
<comment type="similarity">
    <text evidence="1">Belongs to the HIBADH-related family.</text>
</comment>
<dbReference type="PANTHER" id="PTHR22981">
    <property type="entry name" value="3-HYDROXYISOBUTYRATE DEHYDROGENASE-RELATED"/>
    <property type="match status" value="1"/>
</dbReference>
<dbReference type="STRING" id="684552.SAMN04489719_0306"/>
<dbReference type="RefSeq" id="WP_092665257.1">
    <property type="nucleotide sequence ID" value="NZ_LT629734.1"/>
</dbReference>
<dbReference type="InterPro" id="IPR029154">
    <property type="entry name" value="HIBADH-like_NADP-bd"/>
</dbReference>
<accession>A0A1H1KZA7</accession>
<evidence type="ECO:0000313" key="8">
    <source>
        <dbReference type="Proteomes" id="UP000199649"/>
    </source>
</evidence>
<name>A0A1H1KZA7_9MICO</name>
<dbReference type="InterPro" id="IPR036291">
    <property type="entry name" value="NAD(P)-bd_dom_sf"/>
</dbReference>
<dbReference type="PANTHER" id="PTHR22981:SF7">
    <property type="entry name" value="3-HYDROXYISOBUTYRATE DEHYDROGENASE, MITOCHONDRIAL"/>
    <property type="match status" value="1"/>
</dbReference>
<feature type="domain" description="3-hydroxyisobutyrate dehydrogenase-like NAD-binding" evidence="6">
    <location>
        <begin position="167"/>
        <end position="290"/>
    </location>
</feature>
<dbReference type="Pfam" id="PF03446">
    <property type="entry name" value="NAD_binding_2"/>
    <property type="match status" value="1"/>
</dbReference>
<evidence type="ECO:0000256" key="1">
    <source>
        <dbReference type="ARBA" id="ARBA00009080"/>
    </source>
</evidence>
<dbReference type="Gene3D" id="1.10.1040.10">
    <property type="entry name" value="N-(1-d-carboxylethyl)-l-norvaline Dehydrogenase, domain 2"/>
    <property type="match status" value="1"/>
</dbReference>
<keyword evidence="3" id="KW-0520">NAD</keyword>
<dbReference type="GO" id="GO:0051287">
    <property type="term" value="F:NAD binding"/>
    <property type="evidence" value="ECO:0007669"/>
    <property type="project" value="InterPro"/>
</dbReference>
<keyword evidence="2" id="KW-0560">Oxidoreductase</keyword>
<dbReference type="InterPro" id="IPR015815">
    <property type="entry name" value="HIBADH-related"/>
</dbReference>
<feature type="active site" evidence="4">
    <location>
        <position position="171"/>
    </location>
</feature>
<evidence type="ECO:0000256" key="4">
    <source>
        <dbReference type="PIRSR" id="PIRSR000103-1"/>
    </source>
</evidence>
<dbReference type="OrthoDB" id="3185659at2"/>
<organism evidence="7 8">
    <name type="scientific">Agrococcus carbonis</name>
    <dbReference type="NCBI Taxonomy" id="684552"/>
    <lineage>
        <taxon>Bacteria</taxon>
        <taxon>Bacillati</taxon>
        <taxon>Actinomycetota</taxon>
        <taxon>Actinomycetes</taxon>
        <taxon>Micrococcales</taxon>
        <taxon>Microbacteriaceae</taxon>
        <taxon>Agrococcus</taxon>
    </lineage>
</organism>
<dbReference type="PIRSF" id="PIRSF000103">
    <property type="entry name" value="HIBADH"/>
    <property type="match status" value="1"/>
</dbReference>
<evidence type="ECO:0000313" key="7">
    <source>
        <dbReference type="EMBL" id="SDR67613.1"/>
    </source>
</evidence>
<keyword evidence="8" id="KW-1185">Reference proteome</keyword>
<dbReference type="InterPro" id="IPR013328">
    <property type="entry name" value="6PGD_dom2"/>
</dbReference>
<evidence type="ECO:0000259" key="6">
    <source>
        <dbReference type="Pfam" id="PF14833"/>
    </source>
</evidence>
<gene>
    <name evidence="7" type="ORF">SAMN04489719_0306</name>
</gene>
<dbReference type="InterPro" id="IPR006115">
    <property type="entry name" value="6PGDH_NADP-bd"/>
</dbReference>
<dbReference type="Gene3D" id="3.40.50.720">
    <property type="entry name" value="NAD(P)-binding Rossmann-like Domain"/>
    <property type="match status" value="1"/>
</dbReference>
<reference evidence="8" key="1">
    <citation type="submission" date="2016-10" db="EMBL/GenBank/DDBJ databases">
        <authorList>
            <person name="Varghese N."/>
            <person name="Submissions S."/>
        </authorList>
    </citation>
    <scope>NUCLEOTIDE SEQUENCE [LARGE SCALE GENOMIC DNA]</scope>
    <source>
        <strain evidence="8">DSM 22965</strain>
    </source>
</reference>
<dbReference type="SUPFAM" id="SSF48179">
    <property type="entry name" value="6-phosphogluconate dehydrogenase C-terminal domain-like"/>
    <property type="match status" value="1"/>
</dbReference>